<evidence type="ECO:0000256" key="2">
    <source>
        <dbReference type="HAMAP-Rule" id="MF_00338"/>
    </source>
</evidence>
<dbReference type="EMBL" id="JBHLWE010000041">
    <property type="protein sequence ID" value="MFC0341914.1"/>
    <property type="molecule type" value="Genomic_DNA"/>
</dbReference>
<organism evidence="3 4">
    <name type="scientific">Paracoccus niistensis</name>
    <dbReference type="NCBI Taxonomy" id="632935"/>
    <lineage>
        <taxon>Bacteria</taxon>
        <taxon>Pseudomonadati</taxon>
        <taxon>Pseudomonadota</taxon>
        <taxon>Alphaproteobacteria</taxon>
        <taxon>Rhodobacterales</taxon>
        <taxon>Paracoccaceae</taxon>
        <taxon>Paracoccus</taxon>
    </lineage>
</organism>
<evidence type="ECO:0000256" key="1">
    <source>
        <dbReference type="ARBA" id="ARBA00010751"/>
    </source>
</evidence>
<gene>
    <name evidence="3" type="ORF">ACFFII_14180</name>
</gene>
<evidence type="ECO:0000313" key="4">
    <source>
        <dbReference type="Proteomes" id="UP001589799"/>
    </source>
</evidence>
<dbReference type="InterPro" id="IPR002765">
    <property type="entry name" value="UPF0145_YbjQ-like"/>
</dbReference>
<reference evidence="3 4" key="1">
    <citation type="submission" date="2024-09" db="EMBL/GenBank/DDBJ databases">
        <authorList>
            <person name="Sun Q."/>
            <person name="Mori K."/>
        </authorList>
    </citation>
    <scope>NUCLEOTIDE SEQUENCE [LARGE SCALE GENOMIC DNA]</scope>
    <source>
        <strain evidence="3 4">KCTC 22789</strain>
    </source>
</reference>
<dbReference type="SUPFAM" id="SSF117782">
    <property type="entry name" value="YbjQ-like"/>
    <property type="match status" value="1"/>
</dbReference>
<dbReference type="Proteomes" id="UP001589799">
    <property type="component" value="Unassembled WGS sequence"/>
</dbReference>
<dbReference type="PANTHER" id="PTHR34068:SF1">
    <property type="entry name" value="UPF0145 PROTEIN YBJQ"/>
    <property type="match status" value="1"/>
</dbReference>
<dbReference type="Pfam" id="PF01906">
    <property type="entry name" value="YbjQ_1"/>
    <property type="match status" value="1"/>
</dbReference>
<accession>A0ABV6I6U1</accession>
<dbReference type="Gene3D" id="3.30.110.70">
    <property type="entry name" value="Hypothetical protein apc22750. Chain B"/>
    <property type="match status" value="1"/>
</dbReference>
<dbReference type="HAMAP" id="MF_00338">
    <property type="entry name" value="UPF0145"/>
    <property type="match status" value="1"/>
</dbReference>
<dbReference type="RefSeq" id="WP_377699522.1">
    <property type="nucleotide sequence ID" value="NZ_JBHLWE010000041.1"/>
</dbReference>
<protein>
    <recommendedName>
        <fullName evidence="2">UPF0145 protein ACFFII_14180</fullName>
    </recommendedName>
</protein>
<evidence type="ECO:0000313" key="3">
    <source>
        <dbReference type="EMBL" id="MFC0341914.1"/>
    </source>
</evidence>
<comment type="caution">
    <text evidence="3">The sequence shown here is derived from an EMBL/GenBank/DDBJ whole genome shotgun (WGS) entry which is preliminary data.</text>
</comment>
<name>A0ABV6I6U1_9RHOB</name>
<proteinExistence type="inferred from homology"/>
<dbReference type="InterPro" id="IPR035439">
    <property type="entry name" value="UPF0145_dom_sf"/>
</dbReference>
<comment type="similarity">
    <text evidence="1 2">Belongs to the UPF0145 family.</text>
</comment>
<sequence length="160" mass="17141">MFKKKCRECGENVYALDLNKAGICFTCLPRTEVELEKTRIEAEQTAAEISTRAANVLLTTEHTAPGEVRERLGIVATECCLGVSVFRDAFAGVRDIFGGRSEAMQRALSEARQSAINDLKTEVARLGGNCAVAVTIGYEQISPGGGNMLLVTATGTAVRI</sequence>
<dbReference type="PANTHER" id="PTHR34068">
    <property type="entry name" value="UPF0145 PROTEIN YBJQ"/>
    <property type="match status" value="1"/>
</dbReference>
<keyword evidence="4" id="KW-1185">Reference proteome</keyword>